<dbReference type="Pfam" id="PF01990">
    <property type="entry name" value="ATP-synt_F"/>
    <property type="match status" value="1"/>
</dbReference>
<dbReference type="HOGENOM" id="CLU_135754_1_0_9"/>
<dbReference type="Gene3D" id="3.40.50.10580">
    <property type="entry name" value="ATPase, V1 complex, subunit F"/>
    <property type="match status" value="1"/>
</dbReference>
<keyword evidence="3" id="KW-0406">Ion transport</keyword>
<evidence type="ECO:0000313" key="4">
    <source>
        <dbReference type="EMBL" id="AHM58030.1"/>
    </source>
</evidence>
<dbReference type="EMBL" id="CP007453">
    <property type="protein sequence ID" value="AHM58030.1"/>
    <property type="molecule type" value="Genomic_DNA"/>
</dbReference>
<gene>
    <name evidence="4" type="ORF">EAL2_808p05270</name>
</gene>
<evidence type="ECO:0000256" key="1">
    <source>
        <dbReference type="ARBA" id="ARBA00010148"/>
    </source>
</evidence>
<dbReference type="OrthoDB" id="5311at2"/>
<dbReference type="InterPro" id="IPR008218">
    <property type="entry name" value="ATPase_V1-cplx_f_g_su"/>
</dbReference>
<dbReference type="eggNOG" id="COG1436">
    <property type="taxonomic scope" value="Bacteria"/>
</dbReference>
<dbReference type="AlphaFoldDB" id="W8TAY3"/>
<evidence type="ECO:0008006" key="6">
    <source>
        <dbReference type="Google" id="ProtNLM"/>
    </source>
</evidence>
<keyword evidence="2" id="KW-0813">Transport</keyword>
<evidence type="ECO:0000256" key="2">
    <source>
        <dbReference type="ARBA" id="ARBA00022448"/>
    </source>
</evidence>
<dbReference type="PATRIC" id="fig|1286171.3.peg.2711"/>
<sequence length="106" mass="11843">MYKVAVLGDRESIYGFVAIGLETFQLDNAEDGADRLKMLIEERYAVIYITEKLHEQLEELIESYNELPLPVIIQIPGLSGNTGKGMLSLKKTVIRAVGSDVTLEKE</sequence>
<organism evidence="4 5">
    <name type="scientific">Peptoclostridium acidaminophilum DSM 3953</name>
    <dbReference type="NCBI Taxonomy" id="1286171"/>
    <lineage>
        <taxon>Bacteria</taxon>
        <taxon>Bacillati</taxon>
        <taxon>Bacillota</taxon>
        <taxon>Clostridia</taxon>
        <taxon>Peptostreptococcales</taxon>
        <taxon>Peptoclostridiaceae</taxon>
        <taxon>Peptoclostridium</taxon>
    </lineage>
</organism>
<reference evidence="4 5" key="1">
    <citation type="journal article" date="2014" name="Genome Announc.">
        <title>Complete Genome Sequence of Amino Acid-Utilizing Eubacterium acidaminophilum al-2 (DSM 3953).</title>
        <authorList>
            <person name="Poehlein A."/>
            <person name="Andreesen J.R."/>
            <person name="Daniel R."/>
        </authorList>
    </citation>
    <scope>NUCLEOTIDE SEQUENCE [LARGE SCALE GENOMIC DNA]</scope>
    <source>
        <strain evidence="4 5">DSM 3953</strain>
        <plasmid evidence="5">Plasmid EAL2_808p</plasmid>
    </source>
</reference>
<evidence type="ECO:0000313" key="5">
    <source>
        <dbReference type="Proteomes" id="UP000019591"/>
    </source>
</evidence>
<dbReference type="InterPro" id="IPR036906">
    <property type="entry name" value="ATPase_V1_fsu_sf"/>
</dbReference>
<geneLocation type="plasmid" evidence="4 5">
    <name>EAL2_808p</name>
</geneLocation>
<accession>W8TAY3</accession>
<keyword evidence="5" id="KW-1185">Reference proteome</keyword>
<dbReference type="Proteomes" id="UP000019591">
    <property type="component" value="Plasmid EAL2_808p"/>
</dbReference>
<dbReference type="KEGG" id="eac:EAL2_808p05270"/>
<name>W8TAY3_PEPAC</name>
<proteinExistence type="inferred from homology"/>
<comment type="similarity">
    <text evidence="1">Belongs to the V-ATPase F subunit family.</text>
</comment>
<dbReference type="SUPFAM" id="SSF159468">
    <property type="entry name" value="AtpF-like"/>
    <property type="match status" value="1"/>
</dbReference>
<dbReference type="GO" id="GO:0046961">
    <property type="term" value="F:proton-transporting ATPase activity, rotational mechanism"/>
    <property type="evidence" value="ECO:0007669"/>
    <property type="project" value="InterPro"/>
</dbReference>
<evidence type="ECO:0000256" key="3">
    <source>
        <dbReference type="ARBA" id="ARBA00023065"/>
    </source>
</evidence>
<keyword evidence="4" id="KW-0614">Plasmid</keyword>
<protein>
    <recommendedName>
        <fullName evidence="6">V-type ATP synthase subunit F</fullName>
    </recommendedName>
</protein>
<dbReference type="RefSeq" id="WP_025436877.1">
    <property type="nucleotide sequence ID" value="NZ_CP007453.1"/>
</dbReference>